<evidence type="ECO:0000313" key="3">
    <source>
        <dbReference type="Proteomes" id="UP000076154"/>
    </source>
</evidence>
<evidence type="ECO:0000313" key="2">
    <source>
        <dbReference type="EMBL" id="RDB15330.1"/>
    </source>
</evidence>
<dbReference type="AlphaFoldDB" id="A0A369J2F9"/>
<accession>A0A369J2F9</accession>
<sequence length="91" mass="10085">MSHIALLKDVCGYRATPYGPGHSLMSNQHKRGTCGLHRANYKLRSPTSATSSTEAKLDTIRPRPKPKSTGIWDGVILHMSRTYHVRIDVGV</sequence>
<reference evidence="2" key="1">
    <citation type="submission" date="2018-04" db="EMBL/GenBank/DDBJ databases">
        <title>Whole genome sequencing of Hypsizygus marmoreus.</title>
        <authorList>
            <person name="Choi I.-G."/>
            <person name="Min B."/>
            <person name="Kim J.-G."/>
            <person name="Kim S."/>
            <person name="Oh Y.-L."/>
            <person name="Kong W.-S."/>
            <person name="Park H."/>
            <person name="Jeong J."/>
            <person name="Song E.-S."/>
        </authorList>
    </citation>
    <scope>NUCLEOTIDE SEQUENCE [LARGE SCALE GENOMIC DNA]</scope>
    <source>
        <strain evidence="2">51987-8</strain>
    </source>
</reference>
<feature type="region of interest" description="Disordered" evidence="1">
    <location>
        <begin position="45"/>
        <end position="65"/>
    </location>
</feature>
<name>A0A369J2F9_HYPMA</name>
<feature type="compositionally biased region" description="Polar residues" evidence="1">
    <location>
        <begin position="45"/>
        <end position="54"/>
    </location>
</feature>
<comment type="caution">
    <text evidence="2">The sequence shown here is derived from an EMBL/GenBank/DDBJ whole genome shotgun (WGS) entry which is preliminary data.</text>
</comment>
<dbReference type="EMBL" id="LUEZ02000184">
    <property type="protein sequence ID" value="RDB15330.1"/>
    <property type="molecule type" value="Genomic_DNA"/>
</dbReference>
<gene>
    <name evidence="2" type="ORF">Hypma_004777</name>
</gene>
<dbReference type="Proteomes" id="UP000076154">
    <property type="component" value="Unassembled WGS sequence"/>
</dbReference>
<keyword evidence="3" id="KW-1185">Reference proteome</keyword>
<organism evidence="2 3">
    <name type="scientific">Hypsizygus marmoreus</name>
    <name type="common">White beech mushroom</name>
    <name type="synonym">Agaricus marmoreus</name>
    <dbReference type="NCBI Taxonomy" id="39966"/>
    <lineage>
        <taxon>Eukaryota</taxon>
        <taxon>Fungi</taxon>
        <taxon>Dikarya</taxon>
        <taxon>Basidiomycota</taxon>
        <taxon>Agaricomycotina</taxon>
        <taxon>Agaricomycetes</taxon>
        <taxon>Agaricomycetidae</taxon>
        <taxon>Agaricales</taxon>
        <taxon>Tricholomatineae</taxon>
        <taxon>Lyophyllaceae</taxon>
        <taxon>Hypsizygus</taxon>
    </lineage>
</organism>
<evidence type="ECO:0000256" key="1">
    <source>
        <dbReference type="SAM" id="MobiDB-lite"/>
    </source>
</evidence>
<proteinExistence type="predicted"/>
<dbReference type="InParanoid" id="A0A369J2F9"/>
<protein>
    <submittedName>
        <fullName evidence="2">Uncharacterized protein</fullName>
    </submittedName>
</protein>